<dbReference type="Pfam" id="PF01909">
    <property type="entry name" value="NTP_transf_2"/>
    <property type="match status" value="1"/>
</dbReference>
<dbReference type="InterPro" id="IPR002934">
    <property type="entry name" value="Polymerase_NTP_transf_dom"/>
</dbReference>
<dbReference type="Proteomes" id="UP000430120">
    <property type="component" value="Unassembled WGS sequence"/>
</dbReference>
<reference evidence="3 4" key="1">
    <citation type="submission" date="2019-09" db="EMBL/GenBank/DDBJ databases">
        <title>Draft genome sequences of 48 bacterial type strains from the CCUG.</title>
        <authorList>
            <person name="Tunovic T."/>
            <person name="Pineiro-Iglesias B."/>
            <person name="Unosson C."/>
            <person name="Inganas E."/>
            <person name="Ohlen M."/>
            <person name="Cardew S."/>
            <person name="Jensie-Markopoulos S."/>
            <person name="Salva-Serra F."/>
            <person name="Jaen-Luchoro D."/>
            <person name="Karlsson R."/>
            <person name="Svensson-Stadler L."/>
            <person name="Chun J."/>
            <person name="Moore E."/>
        </authorList>
    </citation>
    <scope>NUCLEOTIDE SEQUENCE [LARGE SCALE GENOMIC DNA]</scope>
    <source>
        <strain evidence="3 4">CCUG 30977</strain>
    </source>
</reference>
<protein>
    <submittedName>
        <fullName evidence="3">Nucleotidyltransferase domain-containing protein</fullName>
    </submittedName>
</protein>
<dbReference type="GO" id="GO:0016779">
    <property type="term" value="F:nucleotidyltransferase activity"/>
    <property type="evidence" value="ECO:0007669"/>
    <property type="project" value="InterPro"/>
</dbReference>
<name>A0A643F7X0_IDEDE</name>
<evidence type="ECO:0000259" key="2">
    <source>
        <dbReference type="Pfam" id="PF01909"/>
    </source>
</evidence>
<accession>A0A643F7X0</accession>
<keyword evidence="3" id="KW-0808">Transferase</keyword>
<gene>
    <name evidence="3" type="ORF">F7Q92_17330</name>
</gene>
<comment type="caution">
    <text evidence="3">The sequence shown here is derived from an EMBL/GenBank/DDBJ whole genome shotgun (WGS) entry which is preliminary data.</text>
</comment>
<organism evidence="3 4">
    <name type="scientific">Ideonella dechloratans</name>
    <dbReference type="NCBI Taxonomy" id="36863"/>
    <lineage>
        <taxon>Bacteria</taxon>
        <taxon>Pseudomonadati</taxon>
        <taxon>Pseudomonadota</taxon>
        <taxon>Betaproteobacteria</taxon>
        <taxon>Burkholderiales</taxon>
        <taxon>Sphaerotilaceae</taxon>
        <taxon>Ideonella</taxon>
    </lineage>
</organism>
<evidence type="ECO:0000313" key="3">
    <source>
        <dbReference type="EMBL" id="KAB0576816.1"/>
    </source>
</evidence>
<sequence>MPRRPTGRTWSSRSRSRRWMPARAPPEAMDPTELRALVEGLRQTHGAHTALLYGSLADGSAGPESDIDLALFAPIAQVRRDARWHQGRALDVFVHPETVLAEPSAEQLYLRGAQVLAQRGDEATRFLAQLEALHAKGPQPLAPDEAQALRVWVAKMLQRLRRGDAEGDYRRHWLLMMALEDYFALRTLWYPGPKKALAWMAREAPDHHVLCAAALRPGASDEAIAAWMATVIEDASATPIRPADPA</sequence>
<feature type="domain" description="Polymerase nucleotidyl transferase" evidence="2">
    <location>
        <begin position="35"/>
        <end position="84"/>
    </location>
</feature>
<dbReference type="CDD" id="cd05403">
    <property type="entry name" value="NT_KNTase_like"/>
    <property type="match status" value="1"/>
</dbReference>
<dbReference type="OrthoDB" id="1701798at2"/>
<dbReference type="EMBL" id="VZPB01000053">
    <property type="protein sequence ID" value="KAB0576816.1"/>
    <property type="molecule type" value="Genomic_DNA"/>
</dbReference>
<keyword evidence="4" id="KW-1185">Reference proteome</keyword>
<evidence type="ECO:0000313" key="4">
    <source>
        <dbReference type="Proteomes" id="UP000430120"/>
    </source>
</evidence>
<evidence type="ECO:0000256" key="1">
    <source>
        <dbReference type="SAM" id="MobiDB-lite"/>
    </source>
</evidence>
<dbReference type="AlphaFoldDB" id="A0A643F7X0"/>
<feature type="region of interest" description="Disordered" evidence="1">
    <location>
        <begin position="1"/>
        <end position="28"/>
    </location>
</feature>
<dbReference type="InterPro" id="IPR043519">
    <property type="entry name" value="NT_sf"/>
</dbReference>
<dbReference type="SUPFAM" id="SSF81301">
    <property type="entry name" value="Nucleotidyltransferase"/>
    <property type="match status" value="1"/>
</dbReference>
<proteinExistence type="predicted"/>
<dbReference type="Gene3D" id="3.30.460.10">
    <property type="entry name" value="Beta Polymerase, domain 2"/>
    <property type="match status" value="1"/>
</dbReference>